<comment type="caution">
    <text evidence="2">The sequence shown here is derived from an EMBL/GenBank/DDBJ whole genome shotgun (WGS) entry which is preliminary data.</text>
</comment>
<dbReference type="Gene3D" id="1.20.120.330">
    <property type="entry name" value="Nucleotidyltransferases domain 2"/>
    <property type="match status" value="1"/>
</dbReference>
<evidence type="ECO:0000256" key="1">
    <source>
        <dbReference type="SAM" id="MobiDB-lite"/>
    </source>
</evidence>
<evidence type="ECO:0000313" key="2">
    <source>
        <dbReference type="EMBL" id="PRC94095.1"/>
    </source>
</evidence>
<accession>A0A2S9H282</accession>
<dbReference type="RefSeq" id="WP_207769644.1">
    <property type="nucleotide sequence ID" value="NZ_PUGF01000004.1"/>
</dbReference>
<organism evidence="2 3">
    <name type="scientific">Solimicrobium silvestre</name>
    <dbReference type="NCBI Taxonomy" id="2099400"/>
    <lineage>
        <taxon>Bacteria</taxon>
        <taxon>Pseudomonadati</taxon>
        <taxon>Pseudomonadota</taxon>
        <taxon>Betaproteobacteria</taxon>
        <taxon>Burkholderiales</taxon>
        <taxon>Oxalobacteraceae</taxon>
        <taxon>Solimicrobium</taxon>
    </lineage>
</organism>
<dbReference type="EMBL" id="PUGF01000004">
    <property type="protein sequence ID" value="PRC94095.1"/>
    <property type="molecule type" value="Genomic_DNA"/>
</dbReference>
<keyword evidence="3" id="KW-1185">Reference proteome</keyword>
<name>A0A2S9H282_9BURK</name>
<reference evidence="2 3" key="1">
    <citation type="submission" date="2018-02" db="EMBL/GenBank/DDBJ databases">
        <title>Solimicrobium silvestre gen. nov., sp. nov., isolated from alpine forest soil.</title>
        <authorList>
            <person name="Margesin R."/>
            <person name="Albuquerque L."/>
            <person name="Zhang D.-C."/>
            <person name="Froufe H.J.C."/>
            <person name="Severino R."/>
            <person name="Roxo I."/>
            <person name="Egas C."/>
            <person name="Da Costa M.S."/>
        </authorList>
    </citation>
    <scope>NUCLEOTIDE SEQUENCE [LARGE SCALE GENOMIC DNA]</scope>
    <source>
        <strain evidence="2 3">S20-91</strain>
    </source>
</reference>
<protein>
    <recommendedName>
        <fullName evidence="4">SAV-6107-like HEPN domain-containing protein</fullName>
    </recommendedName>
</protein>
<feature type="compositionally biased region" description="Polar residues" evidence="1">
    <location>
        <begin position="144"/>
        <end position="164"/>
    </location>
</feature>
<dbReference type="AlphaFoldDB" id="A0A2S9H282"/>
<feature type="region of interest" description="Disordered" evidence="1">
    <location>
        <begin position="143"/>
        <end position="164"/>
    </location>
</feature>
<sequence>MTSSDLAALTNLARIGKLKIEPPDARELAGLLRSATARWHDSKQTILSIESRFDLAYNAAHAAALSALRFHGYRSENRYLVFQCLEHTLGHQPAQWLLLNQAHNKRNLAEYEGDLDVTLSFVEELIEHVGNIIAAAHELHLQSPPRSAINSRPNPNQNMSSKRH</sequence>
<evidence type="ECO:0000313" key="3">
    <source>
        <dbReference type="Proteomes" id="UP000237839"/>
    </source>
</evidence>
<dbReference type="Proteomes" id="UP000237839">
    <property type="component" value="Unassembled WGS sequence"/>
</dbReference>
<proteinExistence type="predicted"/>
<gene>
    <name evidence="2" type="ORF">S2091_1268</name>
</gene>
<evidence type="ECO:0008006" key="4">
    <source>
        <dbReference type="Google" id="ProtNLM"/>
    </source>
</evidence>